<protein>
    <submittedName>
        <fullName evidence="2">1-acyl-sn-glycerol-3-phosphate acyltransferase</fullName>
    </submittedName>
</protein>
<comment type="caution">
    <text evidence="2">The sequence shown here is derived from an EMBL/GenBank/DDBJ whole genome shotgun (WGS) entry which is preliminary data.</text>
</comment>
<gene>
    <name evidence="2" type="ORF">F6J89_20375</name>
</gene>
<keyword evidence="2" id="KW-0012">Acyltransferase</keyword>
<organism evidence="2">
    <name type="scientific">Symploca sp. SIO1C4</name>
    <dbReference type="NCBI Taxonomy" id="2607765"/>
    <lineage>
        <taxon>Bacteria</taxon>
        <taxon>Bacillati</taxon>
        <taxon>Cyanobacteriota</taxon>
        <taxon>Cyanophyceae</taxon>
        <taxon>Coleofasciculales</taxon>
        <taxon>Coleofasciculaceae</taxon>
        <taxon>Symploca</taxon>
    </lineage>
</organism>
<proteinExistence type="predicted"/>
<dbReference type="AlphaFoldDB" id="A0A6B3NG72"/>
<dbReference type="PANTHER" id="PTHR31605:SF0">
    <property type="entry name" value="GLYCEROL-3-PHOSPHATE O-ACYLTRANSFERASE 1"/>
    <property type="match status" value="1"/>
</dbReference>
<dbReference type="SMART" id="SM00563">
    <property type="entry name" value="PlsC"/>
    <property type="match status" value="1"/>
</dbReference>
<name>A0A6B3NG72_9CYAN</name>
<dbReference type="InterPro" id="IPR002123">
    <property type="entry name" value="Plipid/glycerol_acylTrfase"/>
</dbReference>
<dbReference type="SUPFAM" id="SSF69593">
    <property type="entry name" value="Glycerol-3-phosphate (1)-acyltransferase"/>
    <property type="match status" value="1"/>
</dbReference>
<dbReference type="GO" id="GO:0016287">
    <property type="term" value="F:glycerone-phosphate O-acyltransferase activity"/>
    <property type="evidence" value="ECO:0007669"/>
    <property type="project" value="TreeGrafter"/>
</dbReference>
<accession>A0A6B3NG72</accession>
<reference evidence="2" key="1">
    <citation type="submission" date="2019-11" db="EMBL/GenBank/DDBJ databases">
        <title>Genomic insights into an expanded diversity of filamentous marine cyanobacteria reveals the extraordinary biosynthetic potential of Moorea and Okeania.</title>
        <authorList>
            <person name="Ferreira Leao T."/>
            <person name="Wang M."/>
            <person name="Moss N."/>
            <person name="Da Silva R."/>
            <person name="Sanders J."/>
            <person name="Nurk S."/>
            <person name="Gurevich A."/>
            <person name="Humphrey G."/>
            <person name="Reher R."/>
            <person name="Zhu Q."/>
            <person name="Belda-Ferre P."/>
            <person name="Glukhov E."/>
            <person name="Rex R."/>
            <person name="Dorrestein P.C."/>
            <person name="Knight R."/>
            <person name="Pevzner P."/>
            <person name="Gerwick W.H."/>
            <person name="Gerwick L."/>
        </authorList>
    </citation>
    <scope>NUCLEOTIDE SEQUENCE</scope>
    <source>
        <strain evidence="2">SIO1C4</strain>
    </source>
</reference>
<sequence>MIKPAQPLLKNSTLVKATPFTSGVSRWLKPMLYFLGRRTIVPFYFRRLQITGQENIPKTGPVLLAPTHRSRWDGLLVGYAAGKPVSGRDLRFMVTVDECQGLQGWLIQCMGGFPVDANNPRSSIRHSVEILGNGEALVIFPEGGIFQDGQIHSLKPGMARIALQVESSQSGIGVQVLPISIRYSHFVPHWGCDAKIVIGEPLEVAKYTANSTKKGAQQLTDDLQIAMRKLDLD</sequence>
<dbReference type="GO" id="GO:0008654">
    <property type="term" value="P:phospholipid biosynthetic process"/>
    <property type="evidence" value="ECO:0007669"/>
    <property type="project" value="TreeGrafter"/>
</dbReference>
<dbReference type="GO" id="GO:0004366">
    <property type="term" value="F:glycerol-3-phosphate O-acyltransferase activity"/>
    <property type="evidence" value="ECO:0007669"/>
    <property type="project" value="TreeGrafter"/>
</dbReference>
<dbReference type="EMBL" id="JAAHFQ010000451">
    <property type="protein sequence ID" value="NER29905.1"/>
    <property type="molecule type" value="Genomic_DNA"/>
</dbReference>
<keyword evidence="2" id="KW-0808">Transferase</keyword>
<evidence type="ECO:0000313" key="2">
    <source>
        <dbReference type="EMBL" id="NER29905.1"/>
    </source>
</evidence>
<dbReference type="CDD" id="cd07989">
    <property type="entry name" value="LPLAT_AGPAT-like"/>
    <property type="match status" value="1"/>
</dbReference>
<dbReference type="Pfam" id="PF01553">
    <property type="entry name" value="Acyltransferase"/>
    <property type="match status" value="1"/>
</dbReference>
<feature type="domain" description="Phospholipid/glycerol acyltransferase" evidence="1">
    <location>
        <begin position="62"/>
        <end position="184"/>
    </location>
</feature>
<dbReference type="InterPro" id="IPR052744">
    <property type="entry name" value="GPAT/DAPAT"/>
</dbReference>
<evidence type="ECO:0000259" key="1">
    <source>
        <dbReference type="SMART" id="SM00563"/>
    </source>
</evidence>
<dbReference type="PANTHER" id="PTHR31605">
    <property type="entry name" value="GLYCEROL-3-PHOSPHATE O-ACYLTRANSFERASE 1"/>
    <property type="match status" value="1"/>
</dbReference>